<feature type="transmembrane region" description="Helical" evidence="1">
    <location>
        <begin position="16"/>
        <end position="37"/>
    </location>
</feature>
<sequence>MFPLQAAWLYYLENPALVLNGLALFFAVNGSWLWIATQVRSSLGRQRLATLPPSESELSLNRDQRINRLFYSVGAVCLGLATLLSLTSTQL</sequence>
<keyword evidence="3" id="KW-1185">Reference proteome</keyword>
<keyword evidence="1" id="KW-0812">Transmembrane</keyword>
<dbReference type="OrthoDB" id="7030838at2"/>
<evidence type="ECO:0000256" key="1">
    <source>
        <dbReference type="SAM" id="Phobius"/>
    </source>
</evidence>
<gene>
    <name evidence="2" type="ORF">BXT89_00555</name>
</gene>
<proteinExistence type="predicted"/>
<feature type="transmembrane region" description="Helical" evidence="1">
    <location>
        <begin position="69"/>
        <end position="88"/>
    </location>
</feature>
<evidence type="ECO:0000313" key="2">
    <source>
        <dbReference type="EMBL" id="ONM45822.1"/>
    </source>
</evidence>
<dbReference type="AlphaFoldDB" id="A0A1S8DME2"/>
<name>A0A1S8DME2_9GAMM</name>
<keyword evidence="1" id="KW-0472">Membrane</keyword>
<dbReference type="Proteomes" id="UP000242847">
    <property type="component" value="Unassembled WGS sequence"/>
</dbReference>
<evidence type="ECO:0000313" key="3">
    <source>
        <dbReference type="Proteomes" id="UP000242847"/>
    </source>
</evidence>
<accession>A0A1S8DME2</accession>
<protein>
    <submittedName>
        <fullName evidence="2">Uncharacterized protein</fullName>
    </submittedName>
</protein>
<dbReference type="EMBL" id="MUBC01000001">
    <property type="protein sequence ID" value="ONM45822.1"/>
    <property type="molecule type" value="Genomic_DNA"/>
</dbReference>
<organism evidence="2 3">
    <name type="scientific">Halopseudomonas pachastrellae</name>
    <dbReference type="NCBI Taxonomy" id="254161"/>
    <lineage>
        <taxon>Bacteria</taxon>
        <taxon>Pseudomonadati</taxon>
        <taxon>Pseudomonadota</taxon>
        <taxon>Gammaproteobacteria</taxon>
        <taxon>Pseudomonadales</taxon>
        <taxon>Pseudomonadaceae</taxon>
        <taxon>Halopseudomonas</taxon>
    </lineage>
</organism>
<comment type="caution">
    <text evidence="2">The sequence shown here is derived from an EMBL/GenBank/DDBJ whole genome shotgun (WGS) entry which is preliminary data.</text>
</comment>
<reference evidence="2 3" key="1">
    <citation type="submission" date="2017-01" db="EMBL/GenBank/DDBJ databases">
        <title>Draft genome sequence of Pseudomonas pachastrellae type strain CCUG 46540T from a deep sea.</title>
        <authorList>
            <person name="Gomila M."/>
            <person name="Mulet M."/>
            <person name="Lalucat J."/>
            <person name="Garcia-Valdes E."/>
        </authorList>
    </citation>
    <scope>NUCLEOTIDE SEQUENCE [LARGE SCALE GENOMIC DNA]</scope>
    <source>
        <strain evidence="2 3">CCUG 46540</strain>
    </source>
</reference>
<dbReference type="RefSeq" id="WP_083723597.1">
    <property type="nucleotide sequence ID" value="NZ_FOUD01000004.1"/>
</dbReference>
<keyword evidence="1" id="KW-1133">Transmembrane helix</keyword>